<dbReference type="RefSeq" id="XP_017298064.1">
    <property type="nucleotide sequence ID" value="XM_017442575.2"/>
</dbReference>
<dbReference type="InterPro" id="IPR036259">
    <property type="entry name" value="MFS_trans_sf"/>
</dbReference>
<dbReference type="STRING" id="121845.A0A1S4E7S0"/>
<feature type="transmembrane region" description="Helical" evidence="6">
    <location>
        <begin position="78"/>
        <end position="99"/>
    </location>
</feature>
<evidence type="ECO:0000256" key="1">
    <source>
        <dbReference type="ARBA" id="ARBA00004141"/>
    </source>
</evidence>
<keyword evidence="4 6" id="KW-1133">Transmembrane helix</keyword>
<evidence type="ECO:0000313" key="10">
    <source>
        <dbReference type="RefSeq" id="XP_026676814.1"/>
    </source>
</evidence>
<evidence type="ECO:0000256" key="5">
    <source>
        <dbReference type="ARBA" id="ARBA00023136"/>
    </source>
</evidence>
<organism evidence="7 9">
    <name type="scientific">Diaphorina citri</name>
    <name type="common">Asian citrus psyllid</name>
    <dbReference type="NCBI Taxonomy" id="121845"/>
    <lineage>
        <taxon>Eukaryota</taxon>
        <taxon>Metazoa</taxon>
        <taxon>Ecdysozoa</taxon>
        <taxon>Arthropoda</taxon>
        <taxon>Hexapoda</taxon>
        <taxon>Insecta</taxon>
        <taxon>Pterygota</taxon>
        <taxon>Neoptera</taxon>
        <taxon>Paraneoptera</taxon>
        <taxon>Hemiptera</taxon>
        <taxon>Sternorrhyncha</taxon>
        <taxon>Psylloidea</taxon>
        <taxon>Psyllidae</taxon>
        <taxon>Diaphorininae</taxon>
        <taxon>Diaphorina</taxon>
    </lineage>
</organism>
<feature type="transmembrane region" description="Helical" evidence="6">
    <location>
        <begin position="130"/>
        <end position="151"/>
    </location>
</feature>
<evidence type="ECO:0000256" key="4">
    <source>
        <dbReference type="ARBA" id="ARBA00022989"/>
    </source>
</evidence>
<sequence length="248" mass="27581">MMSINVVRLLQPEILASFFNQTGNYDRNLCESLNGETAIKKTPQNMMTSSAYAVFAASNALTRHEFCEKFGTVDTRVYSVATFLGLISFLYYILTVFLVRGLGKKYLYVVSMLICAACICIYPWTQSVYVVMIAAIFLALMSTMISLILGCSVQEFPTSLRAMAVNITMMSGRTGTLVGSILFSKFIADMCQVALLTIGGIIVFCALLMLFGLKELTVEERVITRPTSIQEIEEEGDDMTHSMYMIHT</sequence>
<evidence type="ECO:0000313" key="8">
    <source>
        <dbReference type="RefSeq" id="XP_017298063.1"/>
    </source>
</evidence>
<feature type="transmembrane region" description="Helical" evidence="6">
    <location>
        <begin position="106"/>
        <end position="124"/>
    </location>
</feature>
<dbReference type="AlphaFoldDB" id="A0A1S4E7S0"/>
<evidence type="ECO:0000256" key="2">
    <source>
        <dbReference type="ARBA" id="ARBA00022448"/>
    </source>
</evidence>
<dbReference type="SUPFAM" id="SSF103473">
    <property type="entry name" value="MFS general substrate transporter"/>
    <property type="match status" value="1"/>
</dbReference>
<dbReference type="PANTHER" id="PTHR23511">
    <property type="entry name" value="SYNAPTIC VESICLE GLYCOPROTEIN 2"/>
    <property type="match status" value="1"/>
</dbReference>
<evidence type="ECO:0000256" key="3">
    <source>
        <dbReference type="ARBA" id="ARBA00022692"/>
    </source>
</evidence>
<keyword evidence="5 6" id="KW-0472">Membrane</keyword>
<dbReference type="RefSeq" id="XP_017298063.1">
    <property type="nucleotide sequence ID" value="XM_017442574.2"/>
</dbReference>
<dbReference type="PaxDb" id="121845-A0A1S4E7S0"/>
<dbReference type="Gene3D" id="1.20.1250.20">
    <property type="entry name" value="MFS general substrate transporter like domains"/>
    <property type="match status" value="1"/>
</dbReference>
<feature type="transmembrane region" description="Helical" evidence="6">
    <location>
        <begin position="163"/>
        <end position="187"/>
    </location>
</feature>
<gene>
    <name evidence="8 9 10" type="primary">LOC103505754</name>
</gene>
<protein>
    <submittedName>
        <fullName evidence="8">Uncharacterized protein LOC103505754 isoform X1</fullName>
    </submittedName>
    <submittedName>
        <fullName evidence="9">Uncharacterized protein LOC103505754 isoform X2</fullName>
    </submittedName>
    <submittedName>
        <fullName evidence="10">Uncharacterized protein LOC103505754 isoform X3</fullName>
    </submittedName>
</protein>
<dbReference type="KEGG" id="dci:103505754"/>
<dbReference type="Proteomes" id="UP000079169">
    <property type="component" value="Unplaced"/>
</dbReference>
<evidence type="ECO:0000313" key="9">
    <source>
        <dbReference type="RefSeq" id="XP_017298064.1"/>
    </source>
</evidence>
<evidence type="ECO:0000313" key="7">
    <source>
        <dbReference type="Proteomes" id="UP000079169"/>
    </source>
</evidence>
<dbReference type="RefSeq" id="XP_026676814.1">
    <property type="nucleotide sequence ID" value="XM_026821013.1"/>
</dbReference>
<keyword evidence="3 6" id="KW-0812">Transmembrane</keyword>
<keyword evidence="7" id="KW-1185">Reference proteome</keyword>
<feature type="transmembrane region" description="Helical" evidence="6">
    <location>
        <begin position="193"/>
        <end position="213"/>
    </location>
</feature>
<accession>A0A1S4E7S0</accession>
<reference evidence="8 9" key="1">
    <citation type="submission" date="2025-04" db="UniProtKB">
        <authorList>
            <consortium name="RefSeq"/>
        </authorList>
    </citation>
    <scope>IDENTIFICATION</scope>
</reference>
<name>A0A1S4E7S0_DIACI</name>
<dbReference type="Pfam" id="PF07690">
    <property type="entry name" value="MFS_1"/>
    <property type="match status" value="1"/>
</dbReference>
<dbReference type="GO" id="GO:0016020">
    <property type="term" value="C:membrane"/>
    <property type="evidence" value="ECO:0007669"/>
    <property type="project" value="UniProtKB-SubCell"/>
</dbReference>
<dbReference type="GO" id="GO:0022857">
    <property type="term" value="F:transmembrane transporter activity"/>
    <property type="evidence" value="ECO:0007669"/>
    <property type="project" value="InterPro"/>
</dbReference>
<evidence type="ECO:0000256" key="6">
    <source>
        <dbReference type="SAM" id="Phobius"/>
    </source>
</evidence>
<dbReference type="PANTHER" id="PTHR23511:SF36">
    <property type="entry name" value="EG:BACR7A4.13 PROTEIN-RELATED"/>
    <property type="match status" value="1"/>
</dbReference>
<keyword evidence="2" id="KW-0813">Transport</keyword>
<dbReference type="InterPro" id="IPR011701">
    <property type="entry name" value="MFS"/>
</dbReference>
<dbReference type="GeneID" id="103505754"/>
<comment type="subcellular location">
    <subcellularLocation>
        <location evidence="1">Membrane</location>
        <topology evidence="1">Multi-pass membrane protein</topology>
    </subcellularLocation>
</comment>
<proteinExistence type="predicted"/>